<proteinExistence type="predicted"/>
<dbReference type="Proteomes" id="UP001610334">
    <property type="component" value="Unassembled WGS sequence"/>
</dbReference>
<dbReference type="InterPro" id="IPR009071">
    <property type="entry name" value="HMG_box_dom"/>
</dbReference>
<feature type="compositionally biased region" description="Basic residues" evidence="5">
    <location>
        <begin position="77"/>
        <end position="93"/>
    </location>
</feature>
<evidence type="ECO:0000313" key="7">
    <source>
        <dbReference type="EMBL" id="KAL2817790.1"/>
    </source>
</evidence>
<keyword evidence="3 4" id="KW-0539">Nucleus</keyword>
<gene>
    <name evidence="7" type="ORF">BJX63DRAFT_384899</name>
</gene>
<evidence type="ECO:0000256" key="2">
    <source>
        <dbReference type="ARBA" id="ARBA00023125"/>
    </source>
</evidence>
<dbReference type="PANTHER" id="PTHR48112:SF32">
    <property type="entry name" value="HIGH MOBILITY GROUP PROTEIN B3"/>
    <property type="match status" value="1"/>
</dbReference>
<organism evidence="7 8">
    <name type="scientific">Aspergillus granulosus</name>
    <dbReference type="NCBI Taxonomy" id="176169"/>
    <lineage>
        <taxon>Eukaryota</taxon>
        <taxon>Fungi</taxon>
        <taxon>Dikarya</taxon>
        <taxon>Ascomycota</taxon>
        <taxon>Pezizomycotina</taxon>
        <taxon>Eurotiomycetes</taxon>
        <taxon>Eurotiomycetidae</taxon>
        <taxon>Eurotiales</taxon>
        <taxon>Aspergillaceae</taxon>
        <taxon>Aspergillus</taxon>
        <taxon>Aspergillus subgen. Nidulantes</taxon>
    </lineage>
</organism>
<evidence type="ECO:0000313" key="8">
    <source>
        <dbReference type="Proteomes" id="UP001610334"/>
    </source>
</evidence>
<dbReference type="InterPro" id="IPR036910">
    <property type="entry name" value="HMG_box_dom_sf"/>
</dbReference>
<evidence type="ECO:0000259" key="6">
    <source>
        <dbReference type="PROSITE" id="PS50118"/>
    </source>
</evidence>
<reference evidence="7 8" key="1">
    <citation type="submission" date="2024-07" db="EMBL/GenBank/DDBJ databases">
        <title>Section-level genome sequencing and comparative genomics of Aspergillus sections Usti and Cavernicolus.</title>
        <authorList>
            <consortium name="Lawrence Berkeley National Laboratory"/>
            <person name="Nybo J.L."/>
            <person name="Vesth T.C."/>
            <person name="Theobald S."/>
            <person name="Frisvad J.C."/>
            <person name="Larsen T.O."/>
            <person name="Kjaerboelling I."/>
            <person name="Rothschild-Mancinelli K."/>
            <person name="Lyhne E.K."/>
            <person name="Kogle M.E."/>
            <person name="Barry K."/>
            <person name="Clum A."/>
            <person name="Na H."/>
            <person name="Ledsgaard L."/>
            <person name="Lin J."/>
            <person name="Lipzen A."/>
            <person name="Kuo A."/>
            <person name="Riley R."/>
            <person name="Mondo S."/>
            <person name="Labutti K."/>
            <person name="Haridas S."/>
            <person name="Pangalinan J."/>
            <person name="Salamov A.A."/>
            <person name="Simmons B.A."/>
            <person name="Magnuson J.K."/>
            <person name="Chen J."/>
            <person name="Drula E."/>
            <person name="Henrissat B."/>
            <person name="Wiebenga A."/>
            <person name="Lubbers R.J."/>
            <person name="Gomes A.C."/>
            <person name="Makela M.R."/>
            <person name="Stajich J."/>
            <person name="Grigoriev I.V."/>
            <person name="Mortensen U.H."/>
            <person name="De Vries R.P."/>
            <person name="Baker S.E."/>
            <person name="Andersen M.R."/>
        </authorList>
    </citation>
    <scope>NUCLEOTIDE SEQUENCE [LARGE SCALE GENOMIC DNA]</scope>
    <source>
        <strain evidence="7 8">CBS 588.65</strain>
    </source>
</reference>
<dbReference type="PANTHER" id="PTHR48112">
    <property type="entry name" value="HIGH MOBILITY GROUP PROTEIN DSP1"/>
    <property type="match status" value="1"/>
</dbReference>
<dbReference type="Gene3D" id="1.10.30.10">
    <property type="entry name" value="High mobility group box domain"/>
    <property type="match status" value="2"/>
</dbReference>
<evidence type="ECO:0000256" key="1">
    <source>
        <dbReference type="ARBA" id="ARBA00004123"/>
    </source>
</evidence>
<dbReference type="SMART" id="SM00398">
    <property type="entry name" value="HMG"/>
    <property type="match status" value="1"/>
</dbReference>
<comment type="caution">
    <text evidence="7">The sequence shown here is derived from an EMBL/GenBank/DDBJ whole genome shotgun (WGS) entry which is preliminary data.</text>
</comment>
<feature type="domain" description="HMG box" evidence="6">
    <location>
        <begin position="229"/>
        <end position="295"/>
    </location>
</feature>
<evidence type="ECO:0000256" key="3">
    <source>
        <dbReference type="ARBA" id="ARBA00023242"/>
    </source>
</evidence>
<dbReference type="SUPFAM" id="SSF47095">
    <property type="entry name" value="HMG-box"/>
    <property type="match status" value="2"/>
</dbReference>
<comment type="subcellular location">
    <subcellularLocation>
        <location evidence="1">Nucleus</location>
    </subcellularLocation>
</comment>
<evidence type="ECO:0000256" key="5">
    <source>
        <dbReference type="SAM" id="MobiDB-lite"/>
    </source>
</evidence>
<dbReference type="EMBL" id="JBFXLT010000016">
    <property type="protein sequence ID" value="KAL2817790.1"/>
    <property type="molecule type" value="Genomic_DNA"/>
</dbReference>
<feature type="DNA-binding region" description="HMG box" evidence="4">
    <location>
        <begin position="229"/>
        <end position="295"/>
    </location>
</feature>
<accession>A0ABR4HQM5</accession>
<keyword evidence="2 4" id="KW-0238">DNA-binding</keyword>
<feature type="region of interest" description="Disordered" evidence="5">
    <location>
        <begin position="290"/>
        <end position="311"/>
    </location>
</feature>
<dbReference type="PROSITE" id="PS50118">
    <property type="entry name" value="HMG_BOX_2"/>
    <property type="match status" value="1"/>
</dbReference>
<feature type="compositionally biased region" description="Basic and acidic residues" evidence="5">
    <location>
        <begin position="94"/>
        <end position="111"/>
    </location>
</feature>
<feature type="region of interest" description="Disordered" evidence="5">
    <location>
        <begin position="65"/>
        <end position="111"/>
    </location>
</feature>
<protein>
    <recommendedName>
        <fullName evidence="6">HMG box domain-containing protein</fullName>
    </recommendedName>
</protein>
<name>A0ABR4HQM5_9EURO</name>
<evidence type="ECO:0000256" key="4">
    <source>
        <dbReference type="PROSITE-ProRule" id="PRU00267"/>
    </source>
</evidence>
<dbReference type="InterPro" id="IPR050342">
    <property type="entry name" value="HMGB"/>
</dbReference>
<keyword evidence="8" id="KW-1185">Reference proteome</keyword>
<dbReference type="Pfam" id="PF00505">
    <property type="entry name" value="HMG_box"/>
    <property type="match status" value="1"/>
</dbReference>
<sequence length="311" mass="35257">MPLNLVRRGGGVFRSTLARPVRIVVPQSHIKRISFVARRALPTAGTAGFPRSSLLVGDLVRSYATQGRPKDSTNKATKAKKPKKAKKPVKQKRVLTEEQQARRDARKKAEERRRLLKDLKETALEPPKKLPAVARAIAISKYFPEAQKTTSTVSEAFKKASELAQSISASEKQQYEDLAKANKASNEAAYEAWVKTHTPREILQANAARRRLAQIKGKRLVLIKDDRLVKRPRSSFIYFFEERKDAEGTFGKSATDLTKYIAEEWKSLSTADKAKYNQLAKDDLERYAREHTETYGFPPPHQAETKRDRTQ</sequence>